<evidence type="ECO:0000313" key="3">
    <source>
        <dbReference type="EMBL" id="KYP78228.1"/>
    </source>
</evidence>
<keyword evidence="1" id="KW-0611">Plant defense</keyword>
<comment type="caution">
    <text evidence="3">The sequence shown here is derived from an EMBL/GenBank/DDBJ whole genome shotgun (WGS) entry which is preliminary data.</text>
</comment>
<dbReference type="AlphaFoldDB" id="A0A151UG57"/>
<dbReference type="Proteomes" id="UP000075243">
    <property type="component" value="Unassembled WGS sequence"/>
</dbReference>
<dbReference type="PANTHER" id="PTHR33463">
    <property type="entry name" value="NB-ARC DOMAIN-CONTAINING PROTEIN-RELATED"/>
    <property type="match status" value="1"/>
</dbReference>
<evidence type="ECO:0000256" key="1">
    <source>
        <dbReference type="ARBA" id="ARBA00022821"/>
    </source>
</evidence>
<feature type="domain" description="Disease resistance protein At4g27190-like leucine-rich repeats" evidence="2">
    <location>
        <begin position="1"/>
        <end position="127"/>
    </location>
</feature>
<gene>
    <name evidence="3" type="ORF">KK1_048473</name>
</gene>
<dbReference type="InterPro" id="IPR057135">
    <property type="entry name" value="At4g27190-like_LRR"/>
</dbReference>
<feature type="domain" description="Disease resistance protein At4g27190-like leucine-rich repeats" evidence="2">
    <location>
        <begin position="201"/>
        <end position="315"/>
    </location>
</feature>
<dbReference type="PANTHER" id="PTHR33463:SF209">
    <property type="entry name" value="DISEASE RESISTANCE PROTEIN RPS2-LIKE"/>
    <property type="match status" value="1"/>
</dbReference>
<evidence type="ECO:0000259" key="2">
    <source>
        <dbReference type="Pfam" id="PF23247"/>
    </source>
</evidence>
<dbReference type="InterPro" id="IPR050905">
    <property type="entry name" value="Plant_NBS-LRR"/>
</dbReference>
<keyword evidence="4" id="KW-1185">Reference proteome</keyword>
<proteinExistence type="predicted"/>
<accession>A0A151UG57</accession>
<name>A0A151UG57_CAJCA</name>
<reference evidence="3" key="1">
    <citation type="journal article" date="2012" name="Nat. Biotechnol.">
        <title>Draft genome sequence of pigeonpea (Cajanus cajan), an orphan legume crop of resource-poor farmers.</title>
        <authorList>
            <person name="Varshney R.K."/>
            <person name="Chen W."/>
            <person name="Li Y."/>
            <person name="Bharti A.K."/>
            <person name="Saxena R.K."/>
            <person name="Schlueter J.A."/>
            <person name="Donoghue M.T."/>
            <person name="Azam S."/>
            <person name="Fan G."/>
            <person name="Whaley A.M."/>
            <person name="Farmer A.D."/>
            <person name="Sheridan J."/>
            <person name="Iwata A."/>
            <person name="Tuteja R."/>
            <person name="Penmetsa R.V."/>
            <person name="Wu W."/>
            <person name="Upadhyaya H.D."/>
            <person name="Yang S.P."/>
            <person name="Shah T."/>
            <person name="Saxena K.B."/>
            <person name="Michael T."/>
            <person name="McCombie W.R."/>
            <person name="Yang B."/>
            <person name="Zhang G."/>
            <person name="Yang H."/>
            <person name="Wang J."/>
            <person name="Spillane C."/>
            <person name="Cook D.R."/>
            <person name="May G.D."/>
            <person name="Xu X."/>
            <person name="Jackson S.A."/>
        </authorList>
    </citation>
    <scope>NUCLEOTIDE SEQUENCE [LARGE SCALE GENOMIC DNA]</scope>
</reference>
<dbReference type="SUPFAM" id="SSF52047">
    <property type="entry name" value="RNI-like"/>
    <property type="match status" value="1"/>
</dbReference>
<dbReference type="Pfam" id="PF23247">
    <property type="entry name" value="LRR_RPS2"/>
    <property type="match status" value="2"/>
</dbReference>
<dbReference type="InterPro" id="IPR032675">
    <property type="entry name" value="LRR_dom_sf"/>
</dbReference>
<dbReference type="Gramene" id="C.cajan_46376.t">
    <property type="protein sequence ID" value="C.cajan_46376.t.cds1"/>
    <property type="gene ID" value="C.cajan_46376"/>
</dbReference>
<dbReference type="EMBL" id="AGCT01045828">
    <property type="protein sequence ID" value="KYP78228.1"/>
    <property type="molecule type" value="Genomic_DNA"/>
</dbReference>
<evidence type="ECO:0000313" key="4">
    <source>
        <dbReference type="Proteomes" id="UP000075243"/>
    </source>
</evidence>
<dbReference type="OMA" id="ELMINTC"/>
<protein>
    <recommendedName>
        <fullName evidence="2">Disease resistance protein At4g27190-like leucine-rich repeats domain-containing protein</fullName>
    </recommendedName>
</protein>
<sequence length="355" mass="41206">FTNLLLLRAKNCNNMLVHFLVILMKRSNKLEVINIQQCKMQYLFYIPLDLIHDEDQHGIYFTQIRELKLIEIYELREIWSTNPTRIFCLKNLQLIHIKSCPSLIHLFYYSATEKLHQLNELKLEACEWLIDLVCSSRHKRPPPKFPSLTKVELKSLSRLKWFYNNGVELPSLKTLTIEKCPQLISFTNGFATKDASSTIIDGKSFFELNELTLRSCYKLVVVVSSKTLQELGKLKKIIVSDCMELKMLFNIDGTISHSTELLQQLDELILNDLPNLTQIINKDLVKLYQDLKILQVKNCESLKWLPTSQVLKNMEITDCMALHKIMIIHEEEGTRGKTTFSHDTTLFSLGQELAS</sequence>
<organism evidence="3 4">
    <name type="scientific">Cajanus cajan</name>
    <name type="common">Pigeon pea</name>
    <name type="synonym">Cajanus indicus</name>
    <dbReference type="NCBI Taxonomy" id="3821"/>
    <lineage>
        <taxon>Eukaryota</taxon>
        <taxon>Viridiplantae</taxon>
        <taxon>Streptophyta</taxon>
        <taxon>Embryophyta</taxon>
        <taxon>Tracheophyta</taxon>
        <taxon>Spermatophyta</taxon>
        <taxon>Magnoliopsida</taxon>
        <taxon>eudicotyledons</taxon>
        <taxon>Gunneridae</taxon>
        <taxon>Pentapetalae</taxon>
        <taxon>rosids</taxon>
        <taxon>fabids</taxon>
        <taxon>Fabales</taxon>
        <taxon>Fabaceae</taxon>
        <taxon>Papilionoideae</taxon>
        <taxon>50 kb inversion clade</taxon>
        <taxon>NPAAA clade</taxon>
        <taxon>indigoferoid/millettioid clade</taxon>
        <taxon>Phaseoleae</taxon>
        <taxon>Cajanus</taxon>
    </lineage>
</organism>
<feature type="non-terminal residue" evidence="3">
    <location>
        <position position="1"/>
    </location>
</feature>
<dbReference type="Gene3D" id="3.80.10.10">
    <property type="entry name" value="Ribonuclease Inhibitor"/>
    <property type="match status" value="2"/>
</dbReference>